<gene>
    <name evidence="1" type="ORF">WN51_00910</name>
</gene>
<organism evidence="1 2">
    <name type="scientific">Melipona quadrifasciata</name>
    <dbReference type="NCBI Taxonomy" id="166423"/>
    <lineage>
        <taxon>Eukaryota</taxon>
        <taxon>Metazoa</taxon>
        <taxon>Ecdysozoa</taxon>
        <taxon>Arthropoda</taxon>
        <taxon>Hexapoda</taxon>
        <taxon>Insecta</taxon>
        <taxon>Pterygota</taxon>
        <taxon>Neoptera</taxon>
        <taxon>Endopterygota</taxon>
        <taxon>Hymenoptera</taxon>
        <taxon>Apocrita</taxon>
        <taxon>Aculeata</taxon>
        <taxon>Apoidea</taxon>
        <taxon>Anthophila</taxon>
        <taxon>Apidae</taxon>
        <taxon>Melipona</taxon>
    </lineage>
</organism>
<dbReference type="AlphaFoldDB" id="A0A0M8ZYA5"/>
<proteinExistence type="predicted"/>
<keyword evidence="2" id="KW-1185">Reference proteome</keyword>
<protein>
    <submittedName>
        <fullName evidence="1">Uncharacterized protein</fullName>
    </submittedName>
</protein>
<reference evidence="1 2" key="1">
    <citation type="submission" date="2015-07" db="EMBL/GenBank/DDBJ databases">
        <title>The genome of Melipona quadrifasciata.</title>
        <authorList>
            <person name="Pan H."/>
            <person name="Kapheim K."/>
        </authorList>
    </citation>
    <scope>NUCLEOTIDE SEQUENCE [LARGE SCALE GENOMIC DNA]</scope>
    <source>
        <strain evidence="1">0111107301</strain>
        <tissue evidence="1">Whole body</tissue>
    </source>
</reference>
<dbReference type="Proteomes" id="UP000053105">
    <property type="component" value="Unassembled WGS sequence"/>
</dbReference>
<name>A0A0M8ZYA5_9HYME</name>
<sequence length="183" mass="20838">MFAPVFASDNLVQNSVRKITVAQDAHIHRNWIRENVGVIERENAPRGASQGTALRPERNSLADALATGVRTVLKISITSDYQHDASCNVFCGPMAKVNEEYTPTTQRKRTLQTQITPVYELCQQHKNRVIGTKRCDKHNDVRTLFMPAASDKELLFRKRYQYLLILAVDVNIFFSQKGNLFVM</sequence>
<dbReference type="EMBL" id="KQ435824">
    <property type="protein sequence ID" value="KOX72049.1"/>
    <property type="molecule type" value="Genomic_DNA"/>
</dbReference>
<accession>A0A0M8ZYA5</accession>
<evidence type="ECO:0000313" key="1">
    <source>
        <dbReference type="EMBL" id="KOX72049.1"/>
    </source>
</evidence>
<evidence type="ECO:0000313" key="2">
    <source>
        <dbReference type="Proteomes" id="UP000053105"/>
    </source>
</evidence>